<dbReference type="InterPro" id="IPR013249">
    <property type="entry name" value="RNA_pol_sigma70_r4_t2"/>
</dbReference>
<gene>
    <name evidence="9" type="primary">sigW</name>
    <name evidence="9" type="ORF">GCM10011403_25420</name>
</gene>
<dbReference type="AlphaFoldDB" id="A0A916VJM4"/>
<evidence type="ECO:0000256" key="5">
    <source>
        <dbReference type="ARBA" id="ARBA00023163"/>
    </source>
</evidence>
<dbReference type="Pfam" id="PF04542">
    <property type="entry name" value="Sigma70_r2"/>
    <property type="match status" value="1"/>
</dbReference>
<dbReference type="Pfam" id="PF08281">
    <property type="entry name" value="Sigma70_r4_2"/>
    <property type="match status" value="1"/>
</dbReference>
<feature type="domain" description="RNA polymerase sigma-70 region 2" evidence="7">
    <location>
        <begin position="23"/>
        <end position="88"/>
    </location>
</feature>
<dbReference type="SUPFAM" id="SSF88659">
    <property type="entry name" value="Sigma3 and sigma4 domains of RNA polymerase sigma factors"/>
    <property type="match status" value="1"/>
</dbReference>
<dbReference type="InterPro" id="IPR013324">
    <property type="entry name" value="RNA_pol_sigma_r3/r4-like"/>
</dbReference>
<keyword evidence="2" id="KW-0805">Transcription regulation</keyword>
<dbReference type="Gene3D" id="1.10.1740.10">
    <property type="match status" value="1"/>
</dbReference>
<organism evidence="9 10">
    <name type="scientific">Pseudohongiella nitratireducens</name>
    <dbReference type="NCBI Taxonomy" id="1768907"/>
    <lineage>
        <taxon>Bacteria</taxon>
        <taxon>Pseudomonadati</taxon>
        <taxon>Pseudomonadota</taxon>
        <taxon>Gammaproteobacteria</taxon>
        <taxon>Pseudomonadales</taxon>
        <taxon>Pseudohongiellaceae</taxon>
        <taxon>Pseudohongiella</taxon>
    </lineage>
</organism>
<dbReference type="InterPro" id="IPR014284">
    <property type="entry name" value="RNA_pol_sigma-70_dom"/>
</dbReference>
<evidence type="ECO:0000256" key="2">
    <source>
        <dbReference type="ARBA" id="ARBA00023015"/>
    </source>
</evidence>
<reference evidence="9" key="1">
    <citation type="journal article" date="2014" name="Int. J. Syst. Evol. Microbiol.">
        <title>Complete genome sequence of Corynebacterium casei LMG S-19264T (=DSM 44701T), isolated from a smear-ripened cheese.</title>
        <authorList>
            <consortium name="US DOE Joint Genome Institute (JGI-PGF)"/>
            <person name="Walter F."/>
            <person name="Albersmeier A."/>
            <person name="Kalinowski J."/>
            <person name="Ruckert C."/>
        </authorList>
    </citation>
    <scope>NUCLEOTIDE SEQUENCE</scope>
    <source>
        <strain evidence="9">CGMCC 1.15425</strain>
    </source>
</reference>
<dbReference type="SUPFAM" id="SSF88946">
    <property type="entry name" value="Sigma2 domain of RNA polymerase sigma factors"/>
    <property type="match status" value="1"/>
</dbReference>
<evidence type="ECO:0000256" key="4">
    <source>
        <dbReference type="ARBA" id="ARBA00023125"/>
    </source>
</evidence>
<accession>A0A916VJM4</accession>
<keyword evidence="3" id="KW-0731">Sigma factor</keyword>
<dbReference type="OrthoDB" id="9780326at2"/>
<dbReference type="InterPro" id="IPR036388">
    <property type="entry name" value="WH-like_DNA-bd_sf"/>
</dbReference>
<keyword evidence="5" id="KW-0804">Transcription</keyword>
<evidence type="ECO:0000259" key="7">
    <source>
        <dbReference type="Pfam" id="PF04542"/>
    </source>
</evidence>
<evidence type="ECO:0000256" key="1">
    <source>
        <dbReference type="ARBA" id="ARBA00010641"/>
    </source>
</evidence>
<dbReference type="InterPro" id="IPR007627">
    <property type="entry name" value="RNA_pol_sigma70_r2"/>
</dbReference>
<evidence type="ECO:0000313" key="10">
    <source>
        <dbReference type="Proteomes" id="UP000627715"/>
    </source>
</evidence>
<dbReference type="Proteomes" id="UP000627715">
    <property type="component" value="Unassembled WGS sequence"/>
</dbReference>
<protein>
    <submittedName>
        <fullName evidence="9">RNA polymerase sigma factor</fullName>
    </submittedName>
</protein>
<feature type="region of interest" description="Disordered" evidence="6">
    <location>
        <begin position="93"/>
        <end position="115"/>
    </location>
</feature>
<comment type="caution">
    <text evidence="9">The sequence shown here is derived from an EMBL/GenBank/DDBJ whole genome shotgun (WGS) entry which is preliminary data.</text>
</comment>
<sequence>MLSDQALASAIAGGDQQAYQQAVARHGRAIAVYAWRLLGDESLAEDIAQETFIRLWTRASDWRPEKASLTTWLHRIAHNLCMDYLRRTGPSAPSLLPGEDSVRADSSESGDPVEDERVKQLLHEALMLLPERQRSALVLVHYQSLSNREAAEVVGVSVRALESLLVRARQSIKRSMKGEGNGSPG</sequence>
<dbReference type="PANTHER" id="PTHR43133">
    <property type="entry name" value="RNA POLYMERASE ECF-TYPE SIGMA FACTO"/>
    <property type="match status" value="1"/>
</dbReference>
<reference evidence="9" key="2">
    <citation type="submission" date="2020-09" db="EMBL/GenBank/DDBJ databases">
        <authorList>
            <person name="Sun Q."/>
            <person name="Zhou Y."/>
        </authorList>
    </citation>
    <scope>NUCLEOTIDE SEQUENCE</scope>
    <source>
        <strain evidence="9">CGMCC 1.15425</strain>
    </source>
</reference>
<name>A0A916VJM4_9GAMM</name>
<dbReference type="RefSeq" id="WP_068811231.1">
    <property type="nucleotide sequence ID" value="NZ_BMIY01000011.1"/>
</dbReference>
<evidence type="ECO:0000256" key="3">
    <source>
        <dbReference type="ARBA" id="ARBA00023082"/>
    </source>
</evidence>
<evidence type="ECO:0000259" key="8">
    <source>
        <dbReference type="Pfam" id="PF08281"/>
    </source>
</evidence>
<dbReference type="NCBIfam" id="TIGR02937">
    <property type="entry name" value="sigma70-ECF"/>
    <property type="match status" value="1"/>
</dbReference>
<dbReference type="CDD" id="cd06171">
    <property type="entry name" value="Sigma70_r4"/>
    <property type="match status" value="1"/>
</dbReference>
<evidence type="ECO:0000256" key="6">
    <source>
        <dbReference type="SAM" id="MobiDB-lite"/>
    </source>
</evidence>
<proteinExistence type="inferred from homology"/>
<keyword evidence="10" id="KW-1185">Reference proteome</keyword>
<comment type="similarity">
    <text evidence="1">Belongs to the sigma-70 factor family. ECF subfamily.</text>
</comment>
<keyword evidence="4" id="KW-0238">DNA-binding</keyword>
<feature type="domain" description="RNA polymerase sigma factor 70 region 4 type 2" evidence="8">
    <location>
        <begin position="120"/>
        <end position="171"/>
    </location>
</feature>
<dbReference type="PANTHER" id="PTHR43133:SF8">
    <property type="entry name" value="RNA POLYMERASE SIGMA FACTOR HI_1459-RELATED"/>
    <property type="match status" value="1"/>
</dbReference>
<dbReference type="GO" id="GO:0006352">
    <property type="term" value="P:DNA-templated transcription initiation"/>
    <property type="evidence" value="ECO:0007669"/>
    <property type="project" value="InterPro"/>
</dbReference>
<dbReference type="InterPro" id="IPR013325">
    <property type="entry name" value="RNA_pol_sigma_r2"/>
</dbReference>
<dbReference type="EMBL" id="BMIY01000011">
    <property type="protein sequence ID" value="GFZ81157.1"/>
    <property type="molecule type" value="Genomic_DNA"/>
</dbReference>
<dbReference type="InterPro" id="IPR039425">
    <property type="entry name" value="RNA_pol_sigma-70-like"/>
</dbReference>
<dbReference type="GO" id="GO:0003677">
    <property type="term" value="F:DNA binding"/>
    <property type="evidence" value="ECO:0007669"/>
    <property type="project" value="UniProtKB-KW"/>
</dbReference>
<dbReference type="GO" id="GO:0016987">
    <property type="term" value="F:sigma factor activity"/>
    <property type="evidence" value="ECO:0007669"/>
    <property type="project" value="UniProtKB-KW"/>
</dbReference>
<dbReference type="Gene3D" id="1.10.10.10">
    <property type="entry name" value="Winged helix-like DNA-binding domain superfamily/Winged helix DNA-binding domain"/>
    <property type="match status" value="1"/>
</dbReference>
<evidence type="ECO:0000313" key="9">
    <source>
        <dbReference type="EMBL" id="GFZ81157.1"/>
    </source>
</evidence>